<evidence type="ECO:0000256" key="3">
    <source>
        <dbReference type="ARBA" id="ARBA00022490"/>
    </source>
</evidence>
<dbReference type="InterPro" id="IPR019734">
    <property type="entry name" value="TPR_rpt"/>
</dbReference>
<dbReference type="GO" id="GO:0005737">
    <property type="term" value="C:cytoplasm"/>
    <property type="evidence" value="ECO:0007669"/>
    <property type="project" value="TreeGrafter"/>
</dbReference>
<evidence type="ECO:0000256" key="5">
    <source>
        <dbReference type="ARBA" id="ARBA00022737"/>
    </source>
</evidence>
<organism evidence="11 12">
    <name type="scientific">Fasciola hepatica</name>
    <name type="common">Liver fluke</name>
    <dbReference type="NCBI Taxonomy" id="6192"/>
    <lineage>
        <taxon>Eukaryota</taxon>
        <taxon>Metazoa</taxon>
        <taxon>Spiralia</taxon>
        <taxon>Lophotrochozoa</taxon>
        <taxon>Platyhelminthes</taxon>
        <taxon>Trematoda</taxon>
        <taxon>Digenea</taxon>
        <taxon>Plagiorchiida</taxon>
        <taxon>Echinostomata</taxon>
        <taxon>Echinostomatoidea</taxon>
        <taxon>Fasciolidae</taxon>
        <taxon>Fasciola</taxon>
    </lineage>
</organism>
<dbReference type="Gene3D" id="1.25.40.10">
    <property type="entry name" value="Tetratricopeptide repeat domain"/>
    <property type="match status" value="1"/>
</dbReference>
<proteinExistence type="inferred from homology"/>
<reference evidence="11" key="1">
    <citation type="submission" date="2019-03" db="EMBL/GenBank/DDBJ databases">
        <title>Improved annotation for the trematode Fasciola hepatica.</title>
        <authorList>
            <person name="Choi Y.-J."/>
            <person name="Martin J."/>
            <person name="Mitreva M."/>
        </authorList>
    </citation>
    <scope>NUCLEOTIDE SEQUENCE [LARGE SCALE GENOMIC DNA]</scope>
</reference>
<sequence length="150" mass="17346">MQRIFEPLFTVRTVQNLITRSFFFAYPVFFYFFRCSRSRLSMNQVAAALNNLAVLYAKASRFKDAEPLCRRALAIREKLFGPNHPDVAKQLNNLALLCQSQGRFEEVETSFRKALDIYLKQHNPYSPTVLRAKNNLVSCFPVSFQAPVFP</sequence>
<comment type="subcellular location">
    <subcellularLocation>
        <location evidence="1 10">Cytoplasm</location>
        <location evidence="1 10">Cytoskeleton</location>
    </subcellularLocation>
</comment>
<comment type="similarity">
    <text evidence="2 10">Belongs to the kinesin light chain family.</text>
</comment>
<evidence type="ECO:0000256" key="9">
    <source>
        <dbReference type="ARBA" id="ARBA00023212"/>
    </source>
</evidence>
<evidence type="ECO:0000313" key="12">
    <source>
        <dbReference type="Proteomes" id="UP000230066"/>
    </source>
</evidence>
<evidence type="ECO:0000256" key="2">
    <source>
        <dbReference type="ARBA" id="ARBA00009622"/>
    </source>
</evidence>
<keyword evidence="9 10" id="KW-0206">Cytoskeleton</keyword>
<dbReference type="SUPFAM" id="SSF48452">
    <property type="entry name" value="TPR-like"/>
    <property type="match status" value="1"/>
</dbReference>
<evidence type="ECO:0000256" key="10">
    <source>
        <dbReference type="RuleBase" id="RU367020"/>
    </source>
</evidence>
<dbReference type="GO" id="GO:0005874">
    <property type="term" value="C:microtubule"/>
    <property type="evidence" value="ECO:0007669"/>
    <property type="project" value="UniProtKB-UniRule"/>
</dbReference>
<comment type="subunit">
    <text evidence="10">Oligomeric complex composed of two heavy chains and two light chains.</text>
</comment>
<keyword evidence="7" id="KW-0175">Coiled coil</keyword>
<evidence type="ECO:0000313" key="11">
    <source>
        <dbReference type="EMBL" id="THD19271.1"/>
    </source>
</evidence>
<comment type="function">
    <text evidence="10">Kinesin is a microtubule-associated force-producing protein that play a role in organelle transport.</text>
</comment>
<keyword evidence="5" id="KW-0677">Repeat</keyword>
<accession>A0A4E0R169</accession>
<dbReference type="Proteomes" id="UP000230066">
    <property type="component" value="Unassembled WGS sequence"/>
</dbReference>
<dbReference type="EMBL" id="JXXN02006860">
    <property type="protein sequence ID" value="THD19271.1"/>
    <property type="molecule type" value="Genomic_DNA"/>
</dbReference>
<dbReference type="InterPro" id="IPR011990">
    <property type="entry name" value="TPR-like_helical_dom_sf"/>
</dbReference>
<evidence type="ECO:0000256" key="1">
    <source>
        <dbReference type="ARBA" id="ARBA00004245"/>
    </source>
</evidence>
<dbReference type="GO" id="GO:0019894">
    <property type="term" value="F:kinesin binding"/>
    <property type="evidence" value="ECO:0007669"/>
    <property type="project" value="TreeGrafter"/>
</dbReference>
<keyword evidence="3 10" id="KW-0963">Cytoplasm</keyword>
<dbReference type="AlphaFoldDB" id="A0A4E0R169"/>
<keyword evidence="12" id="KW-1185">Reference proteome</keyword>
<keyword evidence="6" id="KW-0802">TPR repeat</keyword>
<keyword evidence="4 10" id="KW-0493">Microtubule</keyword>
<keyword evidence="8 10" id="KW-0505">Motor protein</keyword>
<evidence type="ECO:0000256" key="7">
    <source>
        <dbReference type="ARBA" id="ARBA00023054"/>
    </source>
</evidence>
<evidence type="ECO:0000256" key="8">
    <source>
        <dbReference type="ARBA" id="ARBA00023175"/>
    </source>
</evidence>
<gene>
    <name evidence="11" type="ORF">D915_010036</name>
</gene>
<comment type="caution">
    <text evidence="11">The sequence shown here is derived from an EMBL/GenBank/DDBJ whole genome shotgun (WGS) entry which is preliminary data.</text>
</comment>
<dbReference type="PRINTS" id="PR00381">
    <property type="entry name" value="KINESINLIGHT"/>
</dbReference>
<dbReference type="InterPro" id="IPR002151">
    <property type="entry name" value="Kinesin_light"/>
</dbReference>
<dbReference type="PANTHER" id="PTHR45783">
    <property type="entry name" value="KINESIN LIGHT CHAIN"/>
    <property type="match status" value="1"/>
</dbReference>
<dbReference type="PANTHER" id="PTHR45783:SF3">
    <property type="entry name" value="KINESIN LIGHT CHAIN"/>
    <property type="match status" value="1"/>
</dbReference>
<name>A0A4E0R169_FASHE</name>
<dbReference type="GO" id="GO:0007018">
    <property type="term" value="P:microtubule-based movement"/>
    <property type="evidence" value="ECO:0007669"/>
    <property type="project" value="TreeGrafter"/>
</dbReference>
<dbReference type="SMART" id="SM00028">
    <property type="entry name" value="TPR"/>
    <property type="match status" value="2"/>
</dbReference>
<evidence type="ECO:0000256" key="4">
    <source>
        <dbReference type="ARBA" id="ARBA00022701"/>
    </source>
</evidence>
<dbReference type="GO" id="GO:0005871">
    <property type="term" value="C:kinesin complex"/>
    <property type="evidence" value="ECO:0007669"/>
    <property type="project" value="UniProtKB-UniRule"/>
</dbReference>
<evidence type="ECO:0000256" key="6">
    <source>
        <dbReference type="ARBA" id="ARBA00022803"/>
    </source>
</evidence>
<dbReference type="Pfam" id="PF13424">
    <property type="entry name" value="TPR_12"/>
    <property type="match status" value="1"/>
</dbReference>
<protein>
    <recommendedName>
        <fullName evidence="10">Kinesin light chain</fullName>
    </recommendedName>
</protein>